<reference evidence="3" key="1">
    <citation type="journal article" date="2019" name="Int. J. Syst. Evol. Microbiol.">
        <title>The Global Catalogue of Microorganisms (GCM) 10K type strain sequencing project: providing services to taxonomists for standard genome sequencing and annotation.</title>
        <authorList>
            <consortium name="The Broad Institute Genomics Platform"/>
            <consortium name="The Broad Institute Genome Sequencing Center for Infectious Disease"/>
            <person name="Wu L."/>
            <person name="Ma J."/>
        </authorList>
    </citation>
    <scope>NUCLEOTIDE SEQUENCE [LARGE SCALE GENOMIC DNA]</scope>
    <source>
        <strain evidence="3">CCUG 55854</strain>
    </source>
</reference>
<sequence length="193" mass="20981">MGAPDGQGDRRTDRQHRWLRRGCAGWHRLLLRCAGAPGDRQEQLRMLRSVGAIVFGARTYRMFADYWPQADPVAEPVAVPIRELPKFVVSSTLAAAPWDADQSATVLRGDGVAAVRGLRERIDGDLVIWGSLTLVDALLGAGEVDMLRLRVVPVLLGGGRPLAPPGTATRRWRLARVESFGGGVAVLEYHALA</sequence>
<name>A0ABW3M1J1_9GAMM</name>
<feature type="domain" description="Bacterial bifunctional deaminase-reductase C-terminal" evidence="1">
    <location>
        <begin position="37"/>
        <end position="185"/>
    </location>
</feature>
<dbReference type="InterPro" id="IPR024072">
    <property type="entry name" value="DHFR-like_dom_sf"/>
</dbReference>
<dbReference type="RefSeq" id="WP_274381876.1">
    <property type="nucleotide sequence ID" value="NZ_JBHTKN010000015.1"/>
</dbReference>
<dbReference type="Gene3D" id="3.40.430.10">
    <property type="entry name" value="Dihydrofolate Reductase, subunit A"/>
    <property type="match status" value="1"/>
</dbReference>
<dbReference type="Pfam" id="PF01872">
    <property type="entry name" value="RibD_C"/>
    <property type="match status" value="1"/>
</dbReference>
<comment type="caution">
    <text evidence="2">The sequence shown here is derived from an EMBL/GenBank/DDBJ whole genome shotgun (WGS) entry which is preliminary data.</text>
</comment>
<accession>A0ABW3M1J1</accession>
<evidence type="ECO:0000259" key="1">
    <source>
        <dbReference type="Pfam" id="PF01872"/>
    </source>
</evidence>
<evidence type="ECO:0000313" key="3">
    <source>
        <dbReference type="Proteomes" id="UP001597033"/>
    </source>
</evidence>
<proteinExistence type="predicted"/>
<protein>
    <submittedName>
        <fullName evidence="2">Dihydrofolate reductase family protein</fullName>
    </submittedName>
</protein>
<dbReference type="InterPro" id="IPR002734">
    <property type="entry name" value="RibDG_C"/>
</dbReference>
<organism evidence="2 3">
    <name type="scientific">Pseudoxanthomonas kaohsiungensis</name>
    <dbReference type="NCBI Taxonomy" id="283923"/>
    <lineage>
        <taxon>Bacteria</taxon>
        <taxon>Pseudomonadati</taxon>
        <taxon>Pseudomonadota</taxon>
        <taxon>Gammaproteobacteria</taxon>
        <taxon>Lysobacterales</taxon>
        <taxon>Lysobacteraceae</taxon>
        <taxon>Pseudoxanthomonas</taxon>
    </lineage>
</organism>
<evidence type="ECO:0000313" key="2">
    <source>
        <dbReference type="EMBL" id="MFD1043841.1"/>
    </source>
</evidence>
<dbReference type="EMBL" id="JBHTKN010000015">
    <property type="protein sequence ID" value="MFD1043841.1"/>
    <property type="molecule type" value="Genomic_DNA"/>
</dbReference>
<gene>
    <name evidence="2" type="ORF">ACFQ2N_15930</name>
</gene>
<dbReference type="Proteomes" id="UP001597033">
    <property type="component" value="Unassembled WGS sequence"/>
</dbReference>
<keyword evidence="3" id="KW-1185">Reference proteome</keyword>
<dbReference type="SUPFAM" id="SSF53597">
    <property type="entry name" value="Dihydrofolate reductase-like"/>
    <property type="match status" value="1"/>
</dbReference>